<sequence>MKGYLCLLLVSAVAAYLDPLSDEFLDRINSRETTWKAGRNFPEGTAMDTLRRLVGVLSDPEGFQLPLRESKIPEAFEIPFSFDAREQWPDCPSIFEIRDQGNCGSCWAVAAVSVMSDRACIHSQGQENFRYSDENLLACCNTCGLGCNGGLLSPAFNYWVNHGIVSGGTYGSNEGCQSYSIPPSGYYKYTPTPDCQLQCHPDHGVNYEDDLRFGLTAYRLYPNVTEIQYEVMINGPVEVSFHVFEDFYSYTSGVYQHVEGSFTGEHAVRLIGWGEEAGTPYWLIANSWNATWGDNGYFKILRGVNECLIEINPHGGIPKPLA</sequence>
<dbReference type="PROSITE" id="PS00139">
    <property type="entry name" value="THIOL_PROTEASE_CYS"/>
    <property type="match status" value="1"/>
</dbReference>
<protein>
    <recommendedName>
        <fullName evidence="9">Peptidase C1A papain C-terminal domain-containing protein</fullName>
    </recommendedName>
</protein>
<dbReference type="PANTHER" id="PTHR12411">
    <property type="entry name" value="CYSTEINE PROTEASE FAMILY C1-RELATED"/>
    <property type="match status" value="1"/>
</dbReference>
<dbReference type="Pfam" id="PF08127">
    <property type="entry name" value="Propeptide_C1"/>
    <property type="match status" value="1"/>
</dbReference>
<comment type="caution">
    <text evidence="10">The sequence shown here is derived from an EMBL/GenBank/DDBJ whole genome shotgun (WGS) entry which is preliminary data.</text>
</comment>
<dbReference type="SUPFAM" id="SSF54001">
    <property type="entry name" value="Cysteine proteinases"/>
    <property type="match status" value="1"/>
</dbReference>
<keyword evidence="2" id="KW-0645">Protease</keyword>
<evidence type="ECO:0000256" key="5">
    <source>
        <dbReference type="ARBA" id="ARBA00022807"/>
    </source>
</evidence>
<dbReference type="PRINTS" id="PR00705">
    <property type="entry name" value="PAPAIN"/>
</dbReference>
<evidence type="ECO:0000256" key="6">
    <source>
        <dbReference type="ARBA" id="ARBA00023145"/>
    </source>
</evidence>
<dbReference type="GO" id="GO:0006508">
    <property type="term" value="P:proteolysis"/>
    <property type="evidence" value="ECO:0007669"/>
    <property type="project" value="UniProtKB-KW"/>
</dbReference>
<feature type="signal peptide" evidence="8">
    <location>
        <begin position="1"/>
        <end position="15"/>
    </location>
</feature>
<keyword evidence="11" id="KW-1185">Reference proteome</keyword>
<dbReference type="Gene3D" id="3.90.70.10">
    <property type="entry name" value="Cysteine proteinases"/>
    <property type="match status" value="1"/>
</dbReference>
<evidence type="ECO:0000256" key="1">
    <source>
        <dbReference type="ARBA" id="ARBA00008455"/>
    </source>
</evidence>
<dbReference type="InterPro" id="IPR013128">
    <property type="entry name" value="Peptidase_C1A"/>
</dbReference>
<gene>
    <name evidence="10" type="ORF">SK128_018896</name>
</gene>
<evidence type="ECO:0000256" key="7">
    <source>
        <dbReference type="ARBA" id="ARBA00023157"/>
    </source>
</evidence>
<dbReference type="InterPro" id="IPR000668">
    <property type="entry name" value="Peptidase_C1A_C"/>
</dbReference>
<dbReference type="EMBL" id="JAXCGZ010013818">
    <property type="protein sequence ID" value="KAK7071918.1"/>
    <property type="molecule type" value="Genomic_DNA"/>
</dbReference>
<dbReference type="PROSITE" id="PS00640">
    <property type="entry name" value="THIOL_PROTEASE_ASN"/>
    <property type="match status" value="1"/>
</dbReference>
<keyword evidence="6" id="KW-0865">Zymogen</keyword>
<dbReference type="CDD" id="cd02620">
    <property type="entry name" value="Peptidase_C1A_CathepsinB"/>
    <property type="match status" value="1"/>
</dbReference>
<reference evidence="10 11" key="1">
    <citation type="submission" date="2023-11" db="EMBL/GenBank/DDBJ databases">
        <title>Halocaridina rubra genome assembly.</title>
        <authorList>
            <person name="Smith C."/>
        </authorList>
    </citation>
    <scope>NUCLEOTIDE SEQUENCE [LARGE SCALE GENOMIC DNA]</scope>
    <source>
        <strain evidence="10">EP-1</strain>
        <tissue evidence="10">Whole</tissue>
    </source>
</reference>
<evidence type="ECO:0000313" key="11">
    <source>
        <dbReference type="Proteomes" id="UP001381693"/>
    </source>
</evidence>
<feature type="domain" description="Peptidase C1A papain C-terminal" evidence="9">
    <location>
        <begin position="78"/>
        <end position="317"/>
    </location>
</feature>
<name>A0AAN9A1U7_HALRR</name>
<dbReference type="GO" id="GO:0004197">
    <property type="term" value="F:cysteine-type endopeptidase activity"/>
    <property type="evidence" value="ECO:0007669"/>
    <property type="project" value="InterPro"/>
</dbReference>
<evidence type="ECO:0000256" key="8">
    <source>
        <dbReference type="SAM" id="SignalP"/>
    </source>
</evidence>
<accession>A0AAN9A1U7</accession>
<dbReference type="InterPro" id="IPR025661">
    <property type="entry name" value="Pept_asp_AS"/>
</dbReference>
<evidence type="ECO:0000259" key="9">
    <source>
        <dbReference type="SMART" id="SM00645"/>
    </source>
</evidence>
<dbReference type="InterPro" id="IPR012599">
    <property type="entry name" value="Propeptide_C1A"/>
</dbReference>
<evidence type="ECO:0000256" key="3">
    <source>
        <dbReference type="ARBA" id="ARBA00022729"/>
    </source>
</evidence>
<evidence type="ECO:0000256" key="2">
    <source>
        <dbReference type="ARBA" id="ARBA00022670"/>
    </source>
</evidence>
<feature type="chain" id="PRO_5042903267" description="Peptidase C1A papain C-terminal domain-containing protein" evidence="8">
    <location>
        <begin position="16"/>
        <end position="322"/>
    </location>
</feature>
<keyword evidence="7" id="KW-1015">Disulfide bond</keyword>
<dbReference type="InterPro" id="IPR000169">
    <property type="entry name" value="Pept_cys_AS"/>
</dbReference>
<dbReference type="SMART" id="SM00645">
    <property type="entry name" value="Pept_C1"/>
    <property type="match status" value="1"/>
</dbReference>
<proteinExistence type="inferred from homology"/>
<dbReference type="Pfam" id="PF00112">
    <property type="entry name" value="Peptidase_C1"/>
    <property type="match status" value="1"/>
</dbReference>
<dbReference type="FunFam" id="3.90.70.10:FF:000031">
    <property type="entry name" value="Cathepsin B"/>
    <property type="match status" value="1"/>
</dbReference>
<comment type="similarity">
    <text evidence="1">Belongs to the peptidase C1 family.</text>
</comment>
<dbReference type="Proteomes" id="UP001381693">
    <property type="component" value="Unassembled WGS sequence"/>
</dbReference>
<keyword evidence="4" id="KW-0378">Hydrolase</keyword>
<dbReference type="InterPro" id="IPR038765">
    <property type="entry name" value="Papain-like_cys_pep_sf"/>
</dbReference>
<evidence type="ECO:0000313" key="10">
    <source>
        <dbReference type="EMBL" id="KAK7071918.1"/>
    </source>
</evidence>
<keyword evidence="5" id="KW-0788">Thiol protease</keyword>
<keyword evidence="3 8" id="KW-0732">Signal</keyword>
<dbReference type="AlphaFoldDB" id="A0AAN9A1U7"/>
<evidence type="ECO:0000256" key="4">
    <source>
        <dbReference type="ARBA" id="ARBA00022801"/>
    </source>
</evidence>
<organism evidence="10 11">
    <name type="scientific">Halocaridina rubra</name>
    <name type="common">Hawaiian red shrimp</name>
    <dbReference type="NCBI Taxonomy" id="373956"/>
    <lineage>
        <taxon>Eukaryota</taxon>
        <taxon>Metazoa</taxon>
        <taxon>Ecdysozoa</taxon>
        <taxon>Arthropoda</taxon>
        <taxon>Crustacea</taxon>
        <taxon>Multicrustacea</taxon>
        <taxon>Malacostraca</taxon>
        <taxon>Eumalacostraca</taxon>
        <taxon>Eucarida</taxon>
        <taxon>Decapoda</taxon>
        <taxon>Pleocyemata</taxon>
        <taxon>Caridea</taxon>
        <taxon>Atyoidea</taxon>
        <taxon>Atyidae</taxon>
        <taxon>Halocaridina</taxon>
    </lineage>
</organism>